<evidence type="ECO:0000256" key="1">
    <source>
        <dbReference type="SAM" id="MobiDB-lite"/>
    </source>
</evidence>
<name>A0A2M7AR33_9BACT</name>
<protein>
    <submittedName>
        <fullName evidence="2">Uncharacterized protein</fullName>
    </submittedName>
</protein>
<evidence type="ECO:0000313" key="2">
    <source>
        <dbReference type="EMBL" id="PIU72953.1"/>
    </source>
</evidence>
<feature type="region of interest" description="Disordered" evidence="1">
    <location>
        <begin position="395"/>
        <end position="432"/>
    </location>
</feature>
<proteinExistence type="predicted"/>
<sequence length="559" mass="62214">MPDENEVIPNQTPVEVAKLIIDKDPSIRRTEILARAGTAEFTEQWQGGYDGYLEYTAAVGHDDKNSTDVVYEFEGSLVGNNQIRFWGIDRQVKPPGEVTRMSEEELVAAGAEMKEQENGITAQLARGRGIVMGALHEGDLRTAFLQLRVLYDLEFDTELCGLLENRVTEGLRQNPGKMLELITSPDPRFSGIEIDIASGLTNMVGRMVEQNVDNSAAVKLGKLAWVGESYKIQKENGADTDHSDWGHWNAFSKLVTREVFMDDNRKPLEVEIVKIFQSIPEQKDGKRNPDLAGVCLAKLVESKAFAGIEEKSQERIKLWLLGIAVERMAEGGSDENILSMIKPLLRNEPLERLGDNLENLEDGILSTAIASYDKTSPNKWPTLSSRADEVIAEKSPVVEETPPPAAVPVTSPEPETLTQEGKPTDESTKAAVSVPPTEIVKPKIDDNSLYFLNNLSNIAELTPVVNQTHETIKGEAAAALARAAREEFTKIFNGVTKKEKGLIFKKPYIPIREYDRIDEERHTLEKSSKYQSRDPETVARVIALRLVKKHINIFNGVKE</sequence>
<gene>
    <name evidence="2" type="ORF">COS78_04335</name>
</gene>
<dbReference type="AlphaFoldDB" id="A0A2M7AR33"/>
<evidence type="ECO:0000313" key="3">
    <source>
        <dbReference type="Proteomes" id="UP000231407"/>
    </source>
</evidence>
<accession>A0A2M7AR33</accession>
<organism evidence="2 3">
    <name type="scientific">Candidatus Shapirobacteria bacterium CG06_land_8_20_14_3_00_40_12</name>
    <dbReference type="NCBI Taxonomy" id="1974881"/>
    <lineage>
        <taxon>Bacteria</taxon>
        <taxon>Candidatus Shapironibacteriota</taxon>
    </lineage>
</organism>
<dbReference type="EMBL" id="PEWA01000062">
    <property type="protein sequence ID" value="PIU72953.1"/>
    <property type="molecule type" value="Genomic_DNA"/>
</dbReference>
<dbReference type="Proteomes" id="UP000231407">
    <property type="component" value="Unassembled WGS sequence"/>
</dbReference>
<comment type="caution">
    <text evidence="2">The sequence shown here is derived from an EMBL/GenBank/DDBJ whole genome shotgun (WGS) entry which is preliminary data.</text>
</comment>
<reference evidence="3" key="1">
    <citation type="submission" date="2017-09" db="EMBL/GenBank/DDBJ databases">
        <title>Depth-based differentiation of microbial function through sediment-hosted aquifers and enrichment of novel symbionts in the deep terrestrial subsurface.</title>
        <authorList>
            <person name="Probst A.J."/>
            <person name="Ladd B."/>
            <person name="Jarett J.K."/>
            <person name="Geller-Mcgrath D.E."/>
            <person name="Sieber C.M.K."/>
            <person name="Emerson J.B."/>
            <person name="Anantharaman K."/>
            <person name="Thomas B.C."/>
            <person name="Malmstrom R."/>
            <person name="Stieglmeier M."/>
            <person name="Klingl A."/>
            <person name="Woyke T."/>
            <person name="Ryan C.M."/>
            <person name="Banfield J.F."/>
        </authorList>
    </citation>
    <scope>NUCLEOTIDE SEQUENCE [LARGE SCALE GENOMIC DNA]</scope>
</reference>